<dbReference type="Proteomes" id="UP000545876">
    <property type="component" value="Unassembled WGS sequence"/>
</dbReference>
<feature type="transmembrane region" description="Helical" evidence="1">
    <location>
        <begin position="266"/>
        <end position="287"/>
    </location>
</feature>
<feature type="transmembrane region" description="Helical" evidence="1">
    <location>
        <begin position="293"/>
        <end position="313"/>
    </location>
</feature>
<protein>
    <recommendedName>
        <fullName evidence="2">DUF8173 domain-containing protein</fullName>
    </recommendedName>
</protein>
<reference evidence="3 4" key="1">
    <citation type="journal article" date="2020" name="Biotechnol. Biofuels">
        <title>New insights from the biogas microbiome by comprehensive genome-resolved metagenomics of nearly 1600 species originating from multiple anaerobic digesters.</title>
        <authorList>
            <person name="Campanaro S."/>
            <person name="Treu L."/>
            <person name="Rodriguez-R L.M."/>
            <person name="Kovalovszki A."/>
            <person name="Ziels R.M."/>
            <person name="Maus I."/>
            <person name="Zhu X."/>
            <person name="Kougias P.G."/>
            <person name="Basile A."/>
            <person name="Luo G."/>
            <person name="Schluter A."/>
            <person name="Konstantinidis K.T."/>
            <person name="Angelidaki I."/>
        </authorList>
    </citation>
    <scope>NUCLEOTIDE SEQUENCE [LARGE SCALE GENOMIC DNA]</scope>
    <source>
        <strain evidence="3">AS06rmzACSIP_65</strain>
    </source>
</reference>
<dbReference type="EMBL" id="JAAZBX010000004">
    <property type="protein sequence ID" value="NLD25285.1"/>
    <property type="molecule type" value="Genomic_DNA"/>
</dbReference>
<dbReference type="Pfam" id="PF26514">
    <property type="entry name" value="DUF8173"/>
    <property type="match status" value="1"/>
</dbReference>
<feature type="transmembrane region" description="Helical" evidence="1">
    <location>
        <begin position="226"/>
        <end position="246"/>
    </location>
</feature>
<evidence type="ECO:0000256" key="1">
    <source>
        <dbReference type="SAM" id="Phobius"/>
    </source>
</evidence>
<gene>
    <name evidence="3" type="ORF">GX656_01430</name>
</gene>
<evidence type="ECO:0000313" key="3">
    <source>
        <dbReference type="EMBL" id="NLD25285.1"/>
    </source>
</evidence>
<keyword evidence="1" id="KW-1133">Transmembrane helix</keyword>
<feature type="domain" description="DUF8173" evidence="2">
    <location>
        <begin position="219"/>
        <end position="371"/>
    </location>
</feature>
<feature type="transmembrane region" description="Helical" evidence="1">
    <location>
        <begin position="334"/>
        <end position="367"/>
    </location>
</feature>
<organism evidence="3 4">
    <name type="scientific">Candidatus Dojkabacteria bacterium</name>
    <dbReference type="NCBI Taxonomy" id="2099670"/>
    <lineage>
        <taxon>Bacteria</taxon>
        <taxon>Candidatus Dojkabacteria</taxon>
    </lineage>
</organism>
<proteinExistence type="predicted"/>
<keyword evidence="1" id="KW-0472">Membrane</keyword>
<sequence length="384" mass="41889">MKKLTYIVLASLFALLFTSVVFLKESKAAEVSFQDNYILNEGTTVNDNLYIYGDSSEIEGTVNGDLILMGKSLTINGTISGDVYLFGQDIIVGQKAQINGNLFILGYKTQVSGLVSSNSTVVAYSLINTGITRNDLTVISIDNVISGDIFDDLRVISSTSSVTGNVKGEAIMLAGTFDIDETKVGKKVYDEETLRQIAKRQNYDFNKKEDNLVPKEVTWGVRLNSIIIGFTSILIAGTVLIFMAPVKTGSVIKKISGSSTELLKSLGVGCLVLFFSWAPILFLLISIVGIPLAGILIAALVFTAVFGGVWVELSIGKEILELFKIKEYRPFKSFLIGRVVTTIIQLIPIIGGIYNFLLMTVALGAFVRLKKEQFEKSNVVLKKN</sequence>
<dbReference type="AlphaFoldDB" id="A0A847D036"/>
<evidence type="ECO:0000313" key="4">
    <source>
        <dbReference type="Proteomes" id="UP000545876"/>
    </source>
</evidence>
<accession>A0A847D036</accession>
<evidence type="ECO:0000259" key="2">
    <source>
        <dbReference type="Pfam" id="PF26514"/>
    </source>
</evidence>
<dbReference type="InterPro" id="IPR058486">
    <property type="entry name" value="DUF8173"/>
</dbReference>
<keyword evidence="1" id="KW-0812">Transmembrane</keyword>
<comment type="caution">
    <text evidence="3">The sequence shown here is derived from an EMBL/GenBank/DDBJ whole genome shotgun (WGS) entry which is preliminary data.</text>
</comment>
<name>A0A847D036_9BACT</name>